<dbReference type="PROSITE" id="PS00211">
    <property type="entry name" value="ABC_TRANSPORTER_1"/>
    <property type="match status" value="1"/>
</dbReference>
<keyword evidence="5" id="KW-0547">Nucleotide-binding</keyword>
<dbReference type="OrthoDB" id="9770415at2"/>
<organism evidence="12 13">
    <name type="scientific">Alteribacter lacisalsi</name>
    <dbReference type="NCBI Taxonomy" id="2045244"/>
    <lineage>
        <taxon>Bacteria</taxon>
        <taxon>Bacillati</taxon>
        <taxon>Bacillota</taxon>
        <taxon>Bacilli</taxon>
        <taxon>Bacillales</taxon>
        <taxon>Bacillaceae</taxon>
        <taxon>Alteribacter</taxon>
    </lineage>
</organism>
<feature type="domain" description="ABC transporter" evidence="10">
    <location>
        <begin position="374"/>
        <end position="608"/>
    </location>
</feature>
<dbReference type="Pfam" id="PF00664">
    <property type="entry name" value="ABC_membrane"/>
    <property type="match status" value="1"/>
</dbReference>
<gene>
    <name evidence="12" type="ORF">CR205_13920</name>
</gene>
<evidence type="ECO:0000259" key="11">
    <source>
        <dbReference type="PROSITE" id="PS50929"/>
    </source>
</evidence>
<evidence type="ECO:0000256" key="1">
    <source>
        <dbReference type="ARBA" id="ARBA00004651"/>
    </source>
</evidence>
<dbReference type="GO" id="GO:0015421">
    <property type="term" value="F:ABC-type oligopeptide transporter activity"/>
    <property type="evidence" value="ECO:0007669"/>
    <property type="project" value="TreeGrafter"/>
</dbReference>
<keyword evidence="6 12" id="KW-0067">ATP-binding</keyword>
<sequence>MLNELKKPFQYKKVDLDRLEEGKSGAYSFQKPKADNFWGTVRRIGSQLAERKGMLTYVILMIVVSSAMALLGPFLVGFSIDNYIVDLNAGTLGWMLIALAIVYVLHSLSVWQQHMWMIRIAQDTVYNMRTRLFRQLHKLPVPFFDKRQHGDLMSRVTNDMENVSNTLNSSVIQIVSSVLTLVGTVAVMLWLSPLLTLVTMLIVPAMVFGMKWITKRTGKLFKAQQKNLGELNGYIQETMSGQRIVKTFSQEERVIEEFMEKNRRLRGTAFWAQTFSGFIPKLMNMLNNLSFAVIAFIGGVLALNGVGGITIGVIVIFAEYARQFTRPLNDLANQFNLLLSAVAGAERVFNIIDEEEEASDEADAGEIDGVVGEVRFKDVSFSYDGDDGTISHLSFTASPGETVAFVGPTGAGKTTLINLLSRFYEADDGEITIDGRDIRTVKRENLRRQMGFVLQDSFLFEGTIRENIRYGRLDATDEEVEEAARLANAYSFVEKLPDGFDTKLSVDGGGISQGQRQLLAIARAILADPSILVLDEATSSIDTVTEIKIQEALQRLMKGRTSFVIAHRLNTIQQADQIIVLDQGEIVEKGSHERLLEEGGFYHGLYHSQLKQEMQPST</sequence>
<dbReference type="GO" id="GO:0016887">
    <property type="term" value="F:ATP hydrolysis activity"/>
    <property type="evidence" value="ECO:0007669"/>
    <property type="project" value="InterPro"/>
</dbReference>
<evidence type="ECO:0000313" key="12">
    <source>
        <dbReference type="EMBL" id="PYZ96778.1"/>
    </source>
</evidence>
<feature type="transmembrane region" description="Helical" evidence="9">
    <location>
        <begin position="170"/>
        <end position="191"/>
    </location>
</feature>
<dbReference type="SMART" id="SM00382">
    <property type="entry name" value="AAA"/>
    <property type="match status" value="1"/>
</dbReference>
<evidence type="ECO:0000256" key="7">
    <source>
        <dbReference type="ARBA" id="ARBA00022989"/>
    </source>
</evidence>
<evidence type="ECO:0000256" key="6">
    <source>
        <dbReference type="ARBA" id="ARBA00022840"/>
    </source>
</evidence>
<keyword evidence="8 9" id="KW-0472">Membrane</keyword>
<keyword evidence="3" id="KW-1003">Cell membrane</keyword>
<dbReference type="Pfam" id="PF00005">
    <property type="entry name" value="ABC_tran"/>
    <property type="match status" value="1"/>
</dbReference>
<feature type="domain" description="ABC transmembrane type-1" evidence="11">
    <location>
        <begin position="58"/>
        <end position="340"/>
    </location>
</feature>
<dbReference type="Proteomes" id="UP000248066">
    <property type="component" value="Unassembled WGS sequence"/>
</dbReference>
<dbReference type="PANTHER" id="PTHR43394">
    <property type="entry name" value="ATP-DEPENDENT PERMEASE MDL1, MITOCHONDRIAL"/>
    <property type="match status" value="1"/>
</dbReference>
<comment type="subcellular location">
    <subcellularLocation>
        <location evidence="1">Cell membrane</location>
        <topology evidence="1">Multi-pass membrane protein</topology>
    </subcellularLocation>
</comment>
<dbReference type="InterPro" id="IPR003439">
    <property type="entry name" value="ABC_transporter-like_ATP-bd"/>
</dbReference>
<evidence type="ECO:0000256" key="3">
    <source>
        <dbReference type="ARBA" id="ARBA00022475"/>
    </source>
</evidence>
<dbReference type="InterPro" id="IPR017871">
    <property type="entry name" value="ABC_transporter-like_CS"/>
</dbReference>
<protein>
    <submittedName>
        <fullName evidence="12">Multidrug ABC transporter ATP-binding protein</fullName>
    </submittedName>
</protein>
<proteinExistence type="predicted"/>
<feature type="transmembrane region" description="Helical" evidence="9">
    <location>
        <begin position="291"/>
        <end position="318"/>
    </location>
</feature>
<dbReference type="CDD" id="cd18547">
    <property type="entry name" value="ABC_6TM_Tm288_like"/>
    <property type="match status" value="1"/>
</dbReference>
<dbReference type="SUPFAM" id="SSF52540">
    <property type="entry name" value="P-loop containing nucleoside triphosphate hydrolases"/>
    <property type="match status" value="1"/>
</dbReference>
<feature type="transmembrane region" description="Helical" evidence="9">
    <location>
        <begin position="197"/>
        <end position="214"/>
    </location>
</feature>
<dbReference type="FunFam" id="3.40.50.300:FF:000287">
    <property type="entry name" value="Multidrug ABC transporter ATP-binding protein"/>
    <property type="match status" value="1"/>
</dbReference>
<dbReference type="CDD" id="cd03254">
    <property type="entry name" value="ABCC_Glucan_exporter_like"/>
    <property type="match status" value="1"/>
</dbReference>
<dbReference type="GO" id="GO:0005524">
    <property type="term" value="F:ATP binding"/>
    <property type="evidence" value="ECO:0007669"/>
    <property type="project" value="UniProtKB-KW"/>
</dbReference>
<evidence type="ECO:0000313" key="13">
    <source>
        <dbReference type="Proteomes" id="UP000248066"/>
    </source>
</evidence>
<evidence type="ECO:0000256" key="9">
    <source>
        <dbReference type="SAM" id="Phobius"/>
    </source>
</evidence>
<evidence type="ECO:0000259" key="10">
    <source>
        <dbReference type="PROSITE" id="PS50893"/>
    </source>
</evidence>
<dbReference type="PROSITE" id="PS50893">
    <property type="entry name" value="ABC_TRANSPORTER_2"/>
    <property type="match status" value="1"/>
</dbReference>
<feature type="transmembrane region" description="Helical" evidence="9">
    <location>
        <begin position="55"/>
        <end position="80"/>
    </location>
</feature>
<dbReference type="PANTHER" id="PTHR43394:SF1">
    <property type="entry name" value="ATP-BINDING CASSETTE SUB-FAMILY B MEMBER 10, MITOCHONDRIAL"/>
    <property type="match status" value="1"/>
</dbReference>
<keyword evidence="7 9" id="KW-1133">Transmembrane helix</keyword>
<dbReference type="EMBL" id="PDOF01000002">
    <property type="protein sequence ID" value="PYZ96778.1"/>
    <property type="molecule type" value="Genomic_DNA"/>
</dbReference>
<reference evidence="12 13" key="1">
    <citation type="submission" date="2017-10" db="EMBL/GenBank/DDBJ databases">
        <title>Bacillus sp. nov., a halophilic bacterium isolated from a Yangshapao Lake.</title>
        <authorList>
            <person name="Wang H."/>
        </authorList>
    </citation>
    <scope>NUCLEOTIDE SEQUENCE [LARGE SCALE GENOMIC DNA]</scope>
    <source>
        <strain evidence="12 13">YSP-3</strain>
    </source>
</reference>
<dbReference type="InterPro" id="IPR003593">
    <property type="entry name" value="AAA+_ATPase"/>
</dbReference>
<dbReference type="PROSITE" id="PS50929">
    <property type="entry name" value="ABC_TM1F"/>
    <property type="match status" value="1"/>
</dbReference>
<dbReference type="Gene3D" id="1.20.1560.10">
    <property type="entry name" value="ABC transporter type 1, transmembrane domain"/>
    <property type="match status" value="1"/>
</dbReference>
<evidence type="ECO:0000256" key="8">
    <source>
        <dbReference type="ARBA" id="ARBA00023136"/>
    </source>
</evidence>
<dbReference type="SUPFAM" id="SSF90123">
    <property type="entry name" value="ABC transporter transmembrane region"/>
    <property type="match status" value="1"/>
</dbReference>
<dbReference type="FunFam" id="1.20.1560.10:FF:000011">
    <property type="entry name" value="Multidrug ABC transporter ATP-binding protein"/>
    <property type="match status" value="1"/>
</dbReference>
<dbReference type="GO" id="GO:0005886">
    <property type="term" value="C:plasma membrane"/>
    <property type="evidence" value="ECO:0007669"/>
    <property type="project" value="UniProtKB-SubCell"/>
</dbReference>
<dbReference type="Gene3D" id="3.40.50.300">
    <property type="entry name" value="P-loop containing nucleotide triphosphate hydrolases"/>
    <property type="match status" value="1"/>
</dbReference>
<evidence type="ECO:0000256" key="5">
    <source>
        <dbReference type="ARBA" id="ARBA00022741"/>
    </source>
</evidence>
<keyword evidence="13" id="KW-1185">Reference proteome</keyword>
<feature type="transmembrane region" description="Helical" evidence="9">
    <location>
        <begin position="92"/>
        <end position="111"/>
    </location>
</feature>
<comment type="caution">
    <text evidence="12">The sequence shown here is derived from an EMBL/GenBank/DDBJ whole genome shotgun (WGS) entry which is preliminary data.</text>
</comment>
<name>A0A2W0HT44_9BACI</name>
<evidence type="ECO:0000256" key="4">
    <source>
        <dbReference type="ARBA" id="ARBA00022692"/>
    </source>
</evidence>
<keyword evidence="2" id="KW-0813">Transport</keyword>
<accession>A0A2W0HT44</accession>
<keyword evidence="4 9" id="KW-0812">Transmembrane</keyword>
<dbReference type="AlphaFoldDB" id="A0A2W0HT44"/>
<dbReference type="InterPro" id="IPR027417">
    <property type="entry name" value="P-loop_NTPase"/>
</dbReference>
<dbReference type="RefSeq" id="WP_110520716.1">
    <property type="nucleotide sequence ID" value="NZ_PDOF01000002.1"/>
</dbReference>
<dbReference type="InterPro" id="IPR011527">
    <property type="entry name" value="ABC1_TM_dom"/>
</dbReference>
<dbReference type="InterPro" id="IPR039421">
    <property type="entry name" value="Type_1_exporter"/>
</dbReference>
<evidence type="ECO:0000256" key="2">
    <source>
        <dbReference type="ARBA" id="ARBA00022448"/>
    </source>
</evidence>
<dbReference type="InterPro" id="IPR036640">
    <property type="entry name" value="ABC1_TM_sf"/>
</dbReference>